<proteinExistence type="predicted"/>
<dbReference type="PANTHER" id="PTHR15730:SF5">
    <property type="entry name" value="SI:CH211-210B2.2-RELATED"/>
    <property type="match status" value="1"/>
</dbReference>
<dbReference type="EMBL" id="CAJNOH010000324">
    <property type="protein sequence ID" value="CAF1000334.1"/>
    <property type="molecule type" value="Genomic_DNA"/>
</dbReference>
<dbReference type="SMART" id="SM01276">
    <property type="entry name" value="M60-like"/>
    <property type="match status" value="1"/>
</dbReference>
<dbReference type="Pfam" id="PF17291">
    <property type="entry name" value="M60-like_N"/>
    <property type="match status" value="1"/>
</dbReference>
<comment type="caution">
    <text evidence="2">The sequence shown here is derived from an EMBL/GenBank/DDBJ whole genome shotgun (WGS) entry which is preliminary data.</text>
</comment>
<gene>
    <name evidence="2" type="ORF">PYM288_LOCUS14571</name>
</gene>
<dbReference type="AlphaFoldDB" id="A0A814GSB0"/>
<dbReference type="PROSITE" id="PS51723">
    <property type="entry name" value="PEPTIDASE_M60"/>
    <property type="match status" value="1"/>
</dbReference>
<evidence type="ECO:0000313" key="3">
    <source>
        <dbReference type="Proteomes" id="UP000663854"/>
    </source>
</evidence>
<accession>A0A814GSB0</accession>
<dbReference type="Proteomes" id="UP000663854">
    <property type="component" value="Unassembled WGS sequence"/>
</dbReference>
<sequence>MDDDDFDQVSQILFDGVDSLSYIGQPGTLIPITENTRAVLCSEDFNNVIIVATRFGQGRCLVFAHNSYTNIFLNDETEDQDFVENCRKWLARGYDAEFVSINDADSMDDVAQDDKILIWNGHDTKNDVFISDLCAYLEHGGALICGATAWGWLQINDDKLLSDFPFTRFCDYIGVKITDNYIDCPNPIPFQPELVAFKNVYHVVQNLVNDPNNIKYLTIVASAIKDVDDKLSCVPVETLQTIVMNANRDIIPSSKCPIQDASCREQSKGICSILCVLPGIKAPSVMDFPGDFDQLPRIETNIKCHIQSNFSDWFSTEYYVAAGIPIQIEVLNQVGATGWSARIGCHTDDLKDCDELRRWPYISVCKSLASKNVRLSSAFGGLLFLESPDGDMNSITVRLHHVILTPTYDLTDPNRTITWQSRRHHAQGLWADIAGRHIVFNVPSQSVLHLDSNQLDRVLQFWDAVVLAHHELRGTEPKHRERIVCDEQPSFGYMHSGYPIVTGMDVSDPHAEGFILNGNELEKNGAWGLFHEIGHNLQRDSWTYDGTMKSVFKRQICTTCLKLSEAFVCRGCHQPFCAKHVNRHQEKITKDMNSLVTKCDRLHDDTKSEKFAQQLLSNIDRWEKESIEKIRMAAQTARTDLRPWIERTKNELEIPFQKMMDELQSRRKLKDYTEIDLKRWNSQLAEFNEKLKQRPIIEYLDYGDPQAIHLIRIADGLSSNSSYGTNLTYSSSERSLNHFQDSPTLERETFGEIFGAITLTENDHVATYSGPWIGDASVCGTNTYSTGVHNIRFRIMEKFYNAPFFGISTASQPMIEHMIKSSSTNGWSNFDFPVVNGQEEQEGKDRIVRSGDALTLTLDCDRRQIFLRHIRTNRLSQIPIDIRICPFPWKLLIVLRRRDDCVRLQGGSLGLTGADVASLLLPDHLKS</sequence>
<dbReference type="PANTHER" id="PTHR15730">
    <property type="entry name" value="EXPERIMENTAL AUTOIMMUNE PROSTATITIS ANTIGEN 2-RELATED"/>
    <property type="match status" value="1"/>
</dbReference>
<dbReference type="InterPro" id="IPR051244">
    <property type="entry name" value="TCAF"/>
</dbReference>
<dbReference type="InterPro" id="IPR035423">
    <property type="entry name" value="M60-like_N"/>
</dbReference>
<dbReference type="Gene3D" id="3.40.390.80">
    <property type="entry name" value="Peptidase M60, enhancin-like domain 2"/>
    <property type="match status" value="1"/>
</dbReference>
<evidence type="ECO:0000259" key="1">
    <source>
        <dbReference type="PROSITE" id="PS51723"/>
    </source>
</evidence>
<dbReference type="Pfam" id="PF13402">
    <property type="entry name" value="Peptidase_M60"/>
    <property type="match status" value="1"/>
</dbReference>
<protein>
    <recommendedName>
        <fullName evidence="1">Peptidase M60 domain-containing protein</fullName>
    </recommendedName>
</protein>
<feature type="domain" description="Peptidase M60" evidence="1">
    <location>
        <begin position="311"/>
        <end position="620"/>
    </location>
</feature>
<reference evidence="2" key="1">
    <citation type="submission" date="2021-02" db="EMBL/GenBank/DDBJ databases">
        <authorList>
            <person name="Nowell W R."/>
        </authorList>
    </citation>
    <scope>NUCLEOTIDE SEQUENCE</scope>
</reference>
<name>A0A814GSB0_9BILA</name>
<evidence type="ECO:0000313" key="2">
    <source>
        <dbReference type="EMBL" id="CAF1000334.1"/>
    </source>
</evidence>
<organism evidence="2 3">
    <name type="scientific">Rotaria sordida</name>
    <dbReference type="NCBI Taxonomy" id="392033"/>
    <lineage>
        <taxon>Eukaryota</taxon>
        <taxon>Metazoa</taxon>
        <taxon>Spiralia</taxon>
        <taxon>Gnathifera</taxon>
        <taxon>Rotifera</taxon>
        <taxon>Eurotatoria</taxon>
        <taxon>Bdelloidea</taxon>
        <taxon>Philodinida</taxon>
        <taxon>Philodinidae</taxon>
        <taxon>Rotaria</taxon>
    </lineage>
</organism>
<dbReference type="InterPro" id="IPR031161">
    <property type="entry name" value="Peptidase_M60_dom"/>
</dbReference>